<reference evidence="6" key="1">
    <citation type="submission" date="2016-10" db="EMBL/GenBank/DDBJ databases">
        <authorList>
            <person name="Varghese N."/>
            <person name="Submissions S."/>
        </authorList>
    </citation>
    <scope>NUCLEOTIDE SEQUENCE [LARGE SCALE GENOMIC DNA]</scope>
    <source>
        <strain evidence="6">DSM 45245</strain>
    </source>
</reference>
<dbReference type="Proteomes" id="UP000242415">
    <property type="component" value="Unassembled WGS sequence"/>
</dbReference>
<dbReference type="SMART" id="SM00248">
    <property type="entry name" value="ANK"/>
    <property type="match status" value="2"/>
</dbReference>
<sequence length="144" mass="15196">MAEELDDETLAFAHRMFDLARGGQTDELIANVDAGLPVNMTNDKGDTLLILAAYHSHPDTVAGLLSRGADPERVNDRGQTALAAATFRRSAGSVTALLAAGADPAHGTPSALDTARFFNLPDMTELLTGNRPTPPAPFDRRQAG</sequence>
<evidence type="ECO:0000313" key="5">
    <source>
        <dbReference type="EMBL" id="SDZ45469.1"/>
    </source>
</evidence>
<evidence type="ECO:0000313" key="6">
    <source>
        <dbReference type="Proteomes" id="UP000242415"/>
    </source>
</evidence>
<evidence type="ECO:0000256" key="1">
    <source>
        <dbReference type="ARBA" id="ARBA00022737"/>
    </source>
</evidence>
<feature type="region of interest" description="Disordered" evidence="4">
    <location>
        <begin position="125"/>
        <end position="144"/>
    </location>
</feature>
<evidence type="ECO:0000256" key="2">
    <source>
        <dbReference type="ARBA" id="ARBA00023043"/>
    </source>
</evidence>
<evidence type="ECO:0000256" key="3">
    <source>
        <dbReference type="PROSITE-ProRule" id="PRU00023"/>
    </source>
</evidence>
<gene>
    <name evidence="5" type="ORF">SAMN05444365_11825</name>
</gene>
<keyword evidence="6" id="KW-1185">Reference proteome</keyword>
<proteinExistence type="predicted"/>
<dbReference type="Gene3D" id="1.25.40.20">
    <property type="entry name" value="Ankyrin repeat-containing domain"/>
    <property type="match status" value="1"/>
</dbReference>
<organism evidence="5 6">
    <name type="scientific">Micromonospora pattaloongensis</name>
    <dbReference type="NCBI Taxonomy" id="405436"/>
    <lineage>
        <taxon>Bacteria</taxon>
        <taxon>Bacillati</taxon>
        <taxon>Actinomycetota</taxon>
        <taxon>Actinomycetes</taxon>
        <taxon>Micromonosporales</taxon>
        <taxon>Micromonosporaceae</taxon>
        <taxon>Micromonospora</taxon>
    </lineage>
</organism>
<dbReference type="PROSITE" id="PS50088">
    <property type="entry name" value="ANK_REPEAT"/>
    <property type="match status" value="1"/>
</dbReference>
<name>A0A1H3T807_9ACTN</name>
<dbReference type="InterPro" id="IPR036770">
    <property type="entry name" value="Ankyrin_rpt-contain_sf"/>
</dbReference>
<keyword evidence="1" id="KW-0677">Repeat</keyword>
<dbReference type="PANTHER" id="PTHR24171">
    <property type="entry name" value="ANKYRIN REPEAT DOMAIN-CONTAINING PROTEIN 39-RELATED"/>
    <property type="match status" value="1"/>
</dbReference>
<dbReference type="OrthoDB" id="306540at2"/>
<dbReference type="Pfam" id="PF12796">
    <property type="entry name" value="Ank_2"/>
    <property type="match status" value="1"/>
</dbReference>
<dbReference type="RefSeq" id="WP_091562855.1">
    <property type="nucleotide sequence ID" value="NZ_FNPH01000018.1"/>
</dbReference>
<dbReference type="EMBL" id="FNPH01000018">
    <property type="protein sequence ID" value="SDZ45469.1"/>
    <property type="molecule type" value="Genomic_DNA"/>
</dbReference>
<protein>
    <submittedName>
        <fullName evidence="5">Uncharacterized protein</fullName>
    </submittedName>
</protein>
<keyword evidence="2 3" id="KW-0040">ANK repeat</keyword>
<dbReference type="STRING" id="405436.SAMN05444365_11825"/>
<dbReference type="SUPFAM" id="SSF48403">
    <property type="entry name" value="Ankyrin repeat"/>
    <property type="match status" value="1"/>
</dbReference>
<evidence type="ECO:0000256" key="4">
    <source>
        <dbReference type="SAM" id="MobiDB-lite"/>
    </source>
</evidence>
<dbReference type="AlphaFoldDB" id="A0A1H3T807"/>
<dbReference type="InterPro" id="IPR002110">
    <property type="entry name" value="Ankyrin_rpt"/>
</dbReference>
<feature type="repeat" description="ANK" evidence="3">
    <location>
        <begin position="44"/>
        <end position="76"/>
    </location>
</feature>
<accession>A0A1H3T807</accession>